<name>A0ABQ1W351_9BACT</name>
<evidence type="ECO:0000313" key="1">
    <source>
        <dbReference type="EMBL" id="GGG12636.1"/>
    </source>
</evidence>
<keyword evidence="2" id="KW-1185">Reference proteome</keyword>
<organism evidence="1 2">
    <name type="scientific">Pontibacter amylolyticus</name>
    <dbReference type="NCBI Taxonomy" id="1424080"/>
    <lineage>
        <taxon>Bacteria</taxon>
        <taxon>Pseudomonadati</taxon>
        <taxon>Bacteroidota</taxon>
        <taxon>Cytophagia</taxon>
        <taxon>Cytophagales</taxon>
        <taxon>Hymenobacteraceae</taxon>
        <taxon>Pontibacter</taxon>
    </lineage>
</organism>
<dbReference type="EMBL" id="BMFP01000003">
    <property type="protein sequence ID" value="GGG12636.1"/>
    <property type="molecule type" value="Genomic_DNA"/>
</dbReference>
<protein>
    <submittedName>
        <fullName evidence="1">Uncharacterized protein</fullName>
    </submittedName>
</protein>
<gene>
    <name evidence="1" type="ORF">GCM10011323_16330</name>
</gene>
<reference evidence="2" key="1">
    <citation type="journal article" date="2019" name="Int. J. Syst. Evol. Microbiol.">
        <title>The Global Catalogue of Microorganisms (GCM) 10K type strain sequencing project: providing services to taxonomists for standard genome sequencing and annotation.</title>
        <authorList>
            <consortium name="The Broad Institute Genomics Platform"/>
            <consortium name="The Broad Institute Genome Sequencing Center for Infectious Disease"/>
            <person name="Wu L."/>
            <person name="Ma J."/>
        </authorList>
    </citation>
    <scope>NUCLEOTIDE SEQUENCE [LARGE SCALE GENOMIC DNA]</scope>
    <source>
        <strain evidence="2">CGMCC 1.12749</strain>
    </source>
</reference>
<comment type="caution">
    <text evidence="1">The sequence shown here is derived from an EMBL/GenBank/DDBJ whole genome shotgun (WGS) entry which is preliminary data.</text>
</comment>
<dbReference type="Proteomes" id="UP000634043">
    <property type="component" value="Unassembled WGS sequence"/>
</dbReference>
<accession>A0ABQ1W351</accession>
<dbReference type="RefSeq" id="WP_188501054.1">
    <property type="nucleotide sequence ID" value="NZ_BMFP01000003.1"/>
</dbReference>
<proteinExistence type="predicted"/>
<sequence length="131" mass="14989">MIDINLESKVIQRFIVTNKQDRYLTFIKKEKTRHKFVNELAHFSSQLKDFEEIKGNEWKAIENALANLGNPNDCYVISESSRMDGKRMSIKEAPTEVIGNGMGTLLVFGDASQVYYEGEGPGDRWISKKKL</sequence>
<evidence type="ECO:0000313" key="2">
    <source>
        <dbReference type="Proteomes" id="UP000634043"/>
    </source>
</evidence>